<dbReference type="Pfam" id="PF14226">
    <property type="entry name" value="DIOX_N"/>
    <property type="match status" value="1"/>
</dbReference>
<dbReference type="PANTHER" id="PTHR47990">
    <property type="entry name" value="2-OXOGLUTARATE (2OG) AND FE(II)-DEPENDENT OXYGENASE SUPERFAMILY PROTEIN-RELATED"/>
    <property type="match status" value="1"/>
</dbReference>
<dbReference type="Pfam" id="PF03171">
    <property type="entry name" value="2OG-FeII_Oxy"/>
    <property type="match status" value="1"/>
</dbReference>
<dbReference type="Gene3D" id="2.60.120.330">
    <property type="entry name" value="B-lactam Antibiotic, Isopenicillin N Synthase, Chain"/>
    <property type="match status" value="1"/>
</dbReference>
<protein>
    <submittedName>
        <fullName evidence="4">Uncharacterized protein</fullName>
    </submittedName>
</protein>
<dbReference type="Proteomes" id="UP000077755">
    <property type="component" value="Chromosome 3"/>
</dbReference>
<dbReference type="InterPro" id="IPR026992">
    <property type="entry name" value="DIOX_N"/>
</dbReference>
<dbReference type="PROSITE" id="PS51471">
    <property type="entry name" value="FE2OG_OXY"/>
    <property type="match status" value="1"/>
</dbReference>
<accession>A0A166AHR4</accession>
<dbReference type="InterPro" id="IPR005123">
    <property type="entry name" value="Oxoglu/Fe-dep_dioxygenase_dom"/>
</dbReference>
<organism evidence="4 5">
    <name type="scientific">Daucus carota subsp. sativus</name>
    <name type="common">Carrot</name>
    <dbReference type="NCBI Taxonomy" id="79200"/>
    <lineage>
        <taxon>Eukaryota</taxon>
        <taxon>Viridiplantae</taxon>
        <taxon>Streptophyta</taxon>
        <taxon>Embryophyta</taxon>
        <taxon>Tracheophyta</taxon>
        <taxon>Spermatophyta</taxon>
        <taxon>Magnoliopsida</taxon>
        <taxon>eudicotyledons</taxon>
        <taxon>Gunneridae</taxon>
        <taxon>Pentapetalae</taxon>
        <taxon>asterids</taxon>
        <taxon>campanulids</taxon>
        <taxon>Apiales</taxon>
        <taxon>Apiaceae</taxon>
        <taxon>Apioideae</taxon>
        <taxon>Scandiceae</taxon>
        <taxon>Daucinae</taxon>
        <taxon>Daucus</taxon>
        <taxon>Daucus sect. Daucus</taxon>
    </lineage>
</organism>
<dbReference type="GO" id="GO:0046872">
    <property type="term" value="F:metal ion binding"/>
    <property type="evidence" value="ECO:0007669"/>
    <property type="project" value="UniProtKB-KW"/>
</dbReference>
<dbReference type="OMA" id="HACDEAV"/>
<name>A0A166AHR4_DAUCS</name>
<dbReference type="EMBL" id="CP093345">
    <property type="protein sequence ID" value="WOG92058.1"/>
    <property type="molecule type" value="Genomic_DNA"/>
</dbReference>
<dbReference type="InterPro" id="IPR044861">
    <property type="entry name" value="IPNS-like_FE2OG_OXY"/>
</dbReference>
<sequence length="338" mass="38147">MEFEPPLIEVFKNLCKTSSENDHVAELINSSRSKSYELPLVDLGRLNSGQLMQQKECEKEIIEASKEWGFFQVVNHGICEEMLMELHEEQVKLFRQPFNKKSSQNPSNSPIGSYRWGNLAAKSPAQFSWSEAFHIPVSSVSDFAGLNHLSSTVEEYTKLISKLSQKIAEILADNIGICKSSYQKLLGDKVVPSSCYLRMNRYPPIPEFHSEVCGLVAHTDTSYLTILHQNKTGGLEMKKDGMWISVKPNPDALVINIGDLFQVLSNGFYKSVTHRVLTNSKTERFSVAYLSCPTTDTVIRSLSEHSIYRDFSFGEFKSQVQLDVKYTGNKIGLPGFLR</sequence>
<dbReference type="KEGG" id="dcr:108213586"/>
<evidence type="ECO:0000313" key="5">
    <source>
        <dbReference type="Proteomes" id="UP000077755"/>
    </source>
</evidence>
<proteinExistence type="inferred from homology"/>
<reference evidence="4" key="1">
    <citation type="journal article" date="2016" name="Nat. Genet.">
        <title>A high-quality carrot genome assembly provides new insights into carotenoid accumulation and asterid genome evolution.</title>
        <authorList>
            <person name="Iorizzo M."/>
            <person name="Ellison S."/>
            <person name="Senalik D."/>
            <person name="Zeng P."/>
            <person name="Satapoomin P."/>
            <person name="Huang J."/>
            <person name="Bowman M."/>
            <person name="Iovene M."/>
            <person name="Sanseverino W."/>
            <person name="Cavagnaro P."/>
            <person name="Yildiz M."/>
            <person name="Macko-Podgorni A."/>
            <person name="Moranska E."/>
            <person name="Grzebelus E."/>
            <person name="Grzebelus D."/>
            <person name="Ashrafi H."/>
            <person name="Zheng Z."/>
            <person name="Cheng S."/>
            <person name="Spooner D."/>
            <person name="Van Deynze A."/>
            <person name="Simon P."/>
        </authorList>
    </citation>
    <scope>NUCLEOTIDE SEQUENCE</scope>
    <source>
        <tissue evidence="4">Leaf</tissue>
    </source>
</reference>
<dbReference type="OrthoDB" id="288590at2759"/>
<evidence type="ECO:0000256" key="2">
    <source>
        <dbReference type="ARBA" id="ARBA00023004"/>
    </source>
</evidence>
<dbReference type="GO" id="GO:0016705">
    <property type="term" value="F:oxidoreductase activity, acting on paired donors, with incorporation or reduction of molecular oxygen"/>
    <property type="evidence" value="ECO:0007669"/>
    <property type="project" value="UniProtKB-ARBA"/>
</dbReference>
<dbReference type="InterPro" id="IPR050231">
    <property type="entry name" value="Iron_ascorbate_oxido_reductase"/>
</dbReference>
<keyword evidence="2 3" id="KW-0408">Iron</keyword>
<dbReference type="AlphaFoldDB" id="A0A166AHR4"/>
<keyword evidence="5" id="KW-1185">Reference proteome</keyword>
<dbReference type="SUPFAM" id="SSF51197">
    <property type="entry name" value="Clavaminate synthase-like"/>
    <property type="match status" value="1"/>
</dbReference>
<keyword evidence="3" id="KW-0560">Oxidoreductase</keyword>
<keyword evidence="1 3" id="KW-0479">Metal-binding</keyword>
<evidence type="ECO:0000313" key="4">
    <source>
        <dbReference type="EMBL" id="WOG92058.1"/>
    </source>
</evidence>
<evidence type="ECO:0000256" key="3">
    <source>
        <dbReference type="RuleBase" id="RU003682"/>
    </source>
</evidence>
<reference evidence="4" key="2">
    <citation type="submission" date="2022-03" db="EMBL/GenBank/DDBJ databases">
        <title>Draft title - Genomic analysis of global carrot germplasm unveils the trajectory of domestication and the origin of high carotenoid orange carrot.</title>
        <authorList>
            <person name="Iorizzo M."/>
            <person name="Ellison S."/>
            <person name="Senalik D."/>
            <person name="Macko-Podgorni A."/>
            <person name="Grzebelus D."/>
            <person name="Bostan H."/>
            <person name="Rolling W."/>
            <person name="Curaba J."/>
            <person name="Simon P."/>
        </authorList>
    </citation>
    <scope>NUCLEOTIDE SEQUENCE</scope>
    <source>
        <tissue evidence="4">Leaf</tissue>
    </source>
</reference>
<gene>
    <name evidence="4" type="ORF">DCAR_0311315</name>
</gene>
<dbReference type="Gramene" id="KZN01268">
    <property type="protein sequence ID" value="KZN01268"/>
    <property type="gene ID" value="DCAR_010022"/>
</dbReference>
<comment type="similarity">
    <text evidence="3">Belongs to the iron/ascorbate-dependent oxidoreductase family.</text>
</comment>
<evidence type="ECO:0000256" key="1">
    <source>
        <dbReference type="ARBA" id="ARBA00022723"/>
    </source>
</evidence>
<dbReference type="InterPro" id="IPR027443">
    <property type="entry name" value="IPNS-like_sf"/>
</dbReference>